<proteinExistence type="inferred from homology"/>
<dbReference type="GO" id="GO:0005634">
    <property type="term" value="C:nucleus"/>
    <property type="evidence" value="ECO:0007669"/>
    <property type="project" value="TreeGrafter"/>
</dbReference>
<reference evidence="11" key="1">
    <citation type="submission" date="2020-03" db="EMBL/GenBank/DDBJ databases">
        <title>A mixture of massive structural variations and highly conserved coding sequences in Ustilaginoidea virens genome.</title>
        <authorList>
            <person name="Zhang K."/>
            <person name="Zhao Z."/>
            <person name="Zhang Z."/>
            <person name="Li Y."/>
            <person name="Hsiang T."/>
            <person name="Sun W."/>
        </authorList>
    </citation>
    <scope>NUCLEOTIDE SEQUENCE</scope>
    <source>
        <strain evidence="11">UV-8b</strain>
    </source>
</reference>
<evidence type="ECO:0000256" key="8">
    <source>
        <dbReference type="ARBA" id="ARBA00023204"/>
    </source>
</evidence>
<comment type="similarity">
    <text evidence="2">Belongs to the AP endonuclease 2 family.</text>
</comment>
<dbReference type="EMBL" id="CP072756">
    <property type="protein sequence ID" value="QUC20324.1"/>
    <property type="molecule type" value="Genomic_DNA"/>
</dbReference>
<dbReference type="GO" id="GO:0003677">
    <property type="term" value="F:DNA binding"/>
    <property type="evidence" value="ECO:0007669"/>
    <property type="project" value="InterPro"/>
</dbReference>
<keyword evidence="12" id="KW-1185">Reference proteome</keyword>
<dbReference type="GO" id="GO:0008270">
    <property type="term" value="F:zinc ion binding"/>
    <property type="evidence" value="ECO:0007669"/>
    <property type="project" value="InterPro"/>
</dbReference>
<evidence type="ECO:0000256" key="1">
    <source>
        <dbReference type="ARBA" id="ARBA00001947"/>
    </source>
</evidence>
<dbReference type="CDD" id="cd00019">
    <property type="entry name" value="AP2Ec"/>
    <property type="match status" value="1"/>
</dbReference>
<evidence type="ECO:0000313" key="12">
    <source>
        <dbReference type="Proteomes" id="UP000027002"/>
    </source>
</evidence>
<dbReference type="GO" id="GO:0006284">
    <property type="term" value="P:base-excision repair"/>
    <property type="evidence" value="ECO:0007669"/>
    <property type="project" value="TreeGrafter"/>
</dbReference>
<sequence>MPRSSGRKKGQAVSYKEESDGGSTDLEPGKASDAVIAKAKKGAAPKTTQTQAQTAAGKRGPPDAGAETGADGPERGARPAKKRKAKAADADQDAAPLAGRTAVSALAKPMYIGAHVSAAGGVHNAVSNAAHVGANSFALFLKPQRRWASAALTPEAREQFAARCGRLGYRAGEHALPHGSYLVNLAQADEAKAAQAYGSFVDDLRRCEQLGIGLYNLHPGAAGDQPREAAVARIAAQLNRAHAATASVVTLLENMAGGGTVVGAAWQDLRDIIALVDDKRRVGVCLDTCHAFAAGHDLRTPEAFARTMGAFDSIVGLQYLRAFHLNDSKAPFHSNRDLHANIGTGFLGLGAFHSIVNDDRFRNLPMVLETPIDRKDPSGKTVEDKQVWADEIKLLESLVGMDRDSDDFRRRQAELQDRGAAERARIQAQVDKKSAKEAGRGAAGRRRKKAPDSGDESG</sequence>
<organism evidence="11 12">
    <name type="scientific">Ustilaginoidea virens</name>
    <name type="common">Rice false smut fungus</name>
    <name type="synonym">Villosiclava virens</name>
    <dbReference type="NCBI Taxonomy" id="1159556"/>
    <lineage>
        <taxon>Eukaryota</taxon>
        <taxon>Fungi</taxon>
        <taxon>Dikarya</taxon>
        <taxon>Ascomycota</taxon>
        <taxon>Pezizomycotina</taxon>
        <taxon>Sordariomycetes</taxon>
        <taxon>Hypocreomycetidae</taxon>
        <taxon>Hypocreales</taxon>
        <taxon>Clavicipitaceae</taxon>
        <taxon>Ustilaginoidea</taxon>
    </lineage>
</organism>
<dbReference type="GeneID" id="66065343"/>
<evidence type="ECO:0000313" key="11">
    <source>
        <dbReference type="EMBL" id="QUC20324.1"/>
    </source>
</evidence>
<feature type="region of interest" description="Disordered" evidence="9">
    <location>
        <begin position="410"/>
        <end position="458"/>
    </location>
</feature>
<dbReference type="OrthoDB" id="7663182at2759"/>
<dbReference type="Pfam" id="PF01261">
    <property type="entry name" value="AP_endonuc_2"/>
    <property type="match status" value="1"/>
</dbReference>
<dbReference type="HAMAP" id="MF_00152">
    <property type="entry name" value="Nfo"/>
    <property type="match status" value="1"/>
</dbReference>
<evidence type="ECO:0000256" key="5">
    <source>
        <dbReference type="ARBA" id="ARBA00022763"/>
    </source>
</evidence>
<name>A0A8E5HSF7_USTVR</name>
<feature type="compositionally biased region" description="Basic residues" evidence="9">
    <location>
        <begin position="1"/>
        <end position="10"/>
    </location>
</feature>
<protein>
    <recommendedName>
        <fullName evidence="3">Apurinic-apyrimidinic endonuclease 1</fullName>
    </recommendedName>
</protein>
<keyword evidence="6" id="KW-0378">Hydrolase</keyword>
<feature type="compositionally biased region" description="Basic and acidic residues" evidence="9">
    <location>
        <begin position="410"/>
        <end position="439"/>
    </location>
</feature>
<dbReference type="KEGG" id="uvi:66065343"/>
<comment type="cofactor">
    <cofactor evidence="1">
        <name>Zn(2+)</name>
        <dbReference type="ChEBI" id="CHEBI:29105"/>
    </cofactor>
</comment>
<dbReference type="SMART" id="SM00518">
    <property type="entry name" value="AP2Ec"/>
    <property type="match status" value="1"/>
</dbReference>
<gene>
    <name evidence="11" type="ORF">UV8b_04565</name>
</gene>
<evidence type="ECO:0000256" key="9">
    <source>
        <dbReference type="SAM" id="MobiDB-lite"/>
    </source>
</evidence>
<evidence type="ECO:0000256" key="4">
    <source>
        <dbReference type="ARBA" id="ARBA00022723"/>
    </source>
</evidence>
<dbReference type="Proteomes" id="UP000027002">
    <property type="component" value="Chromosome 4"/>
</dbReference>
<keyword evidence="5" id="KW-0227">DNA damage</keyword>
<accession>A0A8E5HSF7</accession>
<dbReference type="PANTHER" id="PTHR21445">
    <property type="entry name" value="ENDONUCLEASE IV ENDODEOXYRIBONUCLEASE IV"/>
    <property type="match status" value="1"/>
</dbReference>
<dbReference type="GO" id="GO:0003906">
    <property type="term" value="F:DNA-(apurinic or apyrimidinic site) endonuclease activity"/>
    <property type="evidence" value="ECO:0007669"/>
    <property type="project" value="TreeGrafter"/>
</dbReference>
<feature type="domain" description="Xylose isomerase-like TIM barrel" evidence="10">
    <location>
        <begin position="128"/>
        <end position="397"/>
    </location>
</feature>
<dbReference type="GO" id="GO:0008081">
    <property type="term" value="F:phosphoric diester hydrolase activity"/>
    <property type="evidence" value="ECO:0007669"/>
    <property type="project" value="TreeGrafter"/>
</dbReference>
<dbReference type="FunFam" id="3.20.20.150:FF:000001">
    <property type="entry name" value="Probable endonuclease 4"/>
    <property type="match status" value="1"/>
</dbReference>
<evidence type="ECO:0000256" key="6">
    <source>
        <dbReference type="ARBA" id="ARBA00022801"/>
    </source>
</evidence>
<keyword evidence="8" id="KW-0234">DNA repair</keyword>
<dbReference type="PROSITE" id="PS51432">
    <property type="entry name" value="AP_NUCLEASE_F2_4"/>
    <property type="match status" value="1"/>
</dbReference>
<dbReference type="InterPro" id="IPR013022">
    <property type="entry name" value="Xyl_isomerase-like_TIM-brl"/>
</dbReference>
<evidence type="ECO:0000256" key="7">
    <source>
        <dbReference type="ARBA" id="ARBA00022833"/>
    </source>
</evidence>
<keyword evidence="4" id="KW-0479">Metal-binding</keyword>
<dbReference type="RefSeq" id="XP_042997997.1">
    <property type="nucleotide sequence ID" value="XM_043142063.1"/>
</dbReference>
<dbReference type="InterPro" id="IPR036237">
    <property type="entry name" value="Xyl_isomerase-like_sf"/>
</dbReference>
<evidence type="ECO:0000259" key="10">
    <source>
        <dbReference type="Pfam" id="PF01261"/>
    </source>
</evidence>
<dbReference type="PANTHER" id="PTHR21445:SF0">
    <property type="entry name" value="APURINIC-APYRIMIDINIC ENDONUCLEASE"/>
    <property type="match status" value="1"/>
</dbReference>
<dbReference type="PROSITE" id="PS00730">
    <property type="entry name" value="AP_NUCLEASE_F2_2"/>
    <property type="match status" value="1"/>
</dbReference>
<feature type="compositionally biased region" description="Low complexity" evidence="9">
    <location>
        <begin position="44"/>
        <end position="58"/>
    </location>
</feature>
<dbReference type="Gene3D" id="3.20.20.150">
    <property type="entry name" value="Divalent-metal-dependent TIM barrel enzymes"/>
    <property type="match status" value="1"/>
</dbReference>
<evidence type="ECO:0000256" key="2">
    <source>
        <dbReference type="ARBA" id="ARBA00005340"/>
    </source>
</evidence>
<keyword evidence="7" id="KW-0862">Zinc</keyword>
<dbReference type="NCBIfam" id="TIGR00587">
    <property type="entry name" value="nfo"/>
    <property type="match status" value="1"/>
</dbReference>
<dbReference type="GO" id="GO:0005739">
    <property type="term" value="C:mitochondrion"/>
    <property type="evidence" value="ECO:0007669"/>
    <property type="project" value="TreeGrafter"/>
</dbReference>
<evidence type="ECO:0000256" key="3">
    <source>
        <dbReference type="ARBA" id="ARBA00021759"/>
    </source>
</evidence>
<dbReference type="AlphaFoldDB" id="A0A8E5HSF7"/>
<dbReference type="SUPFAM" id="SSF51658">
    <property type="entry name" value="Xylose isomerase-like"/>
    <property type="match status" value="1"/>
</dbReference>
<dbReference type="InterPro" id="IPR001719">
    <property type="entry name" value="AP_endonuc_2"/>
</dbReference>
<dbReference type="InterPro" id="IPR018246">
    <property type="entry name" value="AP_endonuc_F2_Zn_BS"/>
</dbReference>
<feature type="region of interest" description="Disordered" evidence="9">
    <location>
        <begin position="1"/>
        <end position="95"/>
    </location>
</feature>